<sequence>MIRPSQNPIHHQQLKMVSTVSFLRSVGLAATLVLASASAQSLRAACGDSTPAQAQGGAPNGGAAAGNPAQQQQGGATAGGAAAGGASGSPDKCSPVPAAPANWFIAAEAPDYNNKKISELLASVPSIRKKGEAYSVFDWDNTCTYGDISYTSVYYQMDNLEYRIPADKFEETNNVYLLQGQDKEMGTWIPSGFTTKDGKKFASSAEANNACAAYNPVPAAPANWYIAAEAPDYNNKKIGELLASLPTIRGKGEAYAVFDWDNTCTFGDITYTSVFYQMDNLDYHIPADKFEETNNVYLLQGQDKEMGTWIPSGFTTKDGKKFASAVESNNQCAAYKFIQA</sequence>
<evidence type="ECO:0000256" key="1">
    <source>
        <dbReference type="ARBA" id="ARBA00022723"/>
    </source>
</evidence>
<evidence type="ECO:0000313" key="6">
    <source>
        <dbReference type="Proteomes" id="UP001146120"/>
    </source>
</evidence>
<keyword evidence="3" id="KW-0460">Magnesium</keyword>
<organism evidence="5 6">
    <name type="scientific">Lagenidium giganteum</name>
    <dbReference type="NCBI Taxonomy" id="4803"/>
    <lineage>
        <taxon>Eukaryota</taxon>
        <taxon>Sar</taxon>
        <taxon>Stramenopiles</taxon>
        <taxon>Oomycota</taxon>
        <taxon>Peronosporomycetes</taxon>
        <taxon>Pythiales</taxon>
        <taxon>Pythiaceae</taxon>
    </lineage>
</organism>
<comment type="caution">
    <text evidence="5">The sequence shown here is derived from an EMBL/GenBank/DDBJ whole genome shotgun (WGS) entry which is preliminary data.</text>
</comment>
<dbReference type="InterPro" id="IPR050582">
    <property type="entry name" value="HAD-like_SerB"/>
</dbReference>
<dbReference type="Proteomes" id="UP001146120">
    <property type="component" value="Unassembled WGS sequence"/>
</dbReference>
<feature type="region of interest" description="Disordered" evidence="4">
    <location>
        <begin position="48"/>
        <end position="94"/>
    </location>
</feature>
<feature type="compositionally biased region" description="Low complexity" evidence="4">
    <location>
        <begin position="65"/>
        <end position="75"/>
    </location>
</feature>
<dbReference type="GO" id="GO:0046872">
    <property type="term" value="F:metal ion binding"/>
    <property type="evidence" value="ECO:0007669"/>
    <property type="project" value="UniProtKB-KW"/>
</dbReference>
<accession>A0AAV2ZC24</accession>
<evidence type="ECO:0000256" key="2">
    <source>
        <dbReference type="ARBA" id="ARBA00022801"/>
    </source>
</evidence>
<feature type="compositionally biased region" description="Gly residues" evidence="4">
    <location>
        <begin position="76"/>
        <end position="87"/>
    </location>
</feature>
<keyword evidence="1" id="KW-0479">Metal-binding</keyword>
<evidence type="ECO:0000313" key="5">
    <source>
        <dbReference type="EMBL" id="DBA03019.1"/>
    </source>
</evidence>
<dbReference type="PANTHER" id="PTHR43344:SF13">
    <property type="entry name" value="PHOSPHATASE RV3661-RELATED"/>
    <property type="match status" value="1"/>
</dbReference>
<gene>
    <name evidence="5" type="ORF">N0F65_003207</name>
</gene>
<dbReference type="EMBL" id="DAKRPA010000024">
    <property type="protein sequence ID" value="DBA03019.1"/>
    <property type="molecule type" value="Genomic_DNA"/>
</dbReference>
<keyword evidence="6" id="KW-1185">Reference proteome</keyword>
<evidence type="ECO:0000256" key="3">
    <source>
        <dbReference type="ARBA" id="ARBA00022842"/>
    </source>
</evidence>
<feature type="compositionally biased region" description="Low complexity" evidence="4">
    <location>
        <begin position="48"/>
        <end position="57"/>
    </location>
</feature>
<dbReference type="GO" id="GO:0016787">
    <property type="term" value="F:hydrolase activity"/>
    <property type="evidence" value="ECO:0007669"/>
    <property type="project" value="UniProtKB-KW"/>
</dbReference>
<reference evidence="5" key="1">
    <citation type="submission" date="2022-11" db="EMBL/GenBank/DDBJ databases">
        <authorList>
            <person name="Morgan W.R."/>
            <person name="Tartar A."/>
        </authorList>
    </citation>
    <scope>NUCLEOTIDE SEQUENCE</scope>
    <source>
        <strain evidence="5">ARSEF 373</strain>
    </source>
</reference>
<keyword evidence="2" id="KW-0378">Hydrolase</keyword>
<reference evidence="5" key="2">
    <citation type="journal article" date="2023" name="Microbiol Resour">
        <title>Decontamination and Annotation of the Draft Genome Sequence of the Oomycete Lagenidium giganteum ARSEF 373.</title>
        <authorList>
            <person name="Morgan W.R."/>
            <person name="Tartar A."/>
        </authorList>
    </citation>
    <scope>NUCLEOTIDE SEQUENCE</scope>
    <source>
        <strain evidence="5">ARSEF 373</strain>
    </source>
</reference>
<name>A0AAV2ZC24_9STRA</name>
<dbReference type="PANTHER" id="PTHR43344">
    <property type="entry name" value="PHOSPHOSERINE PHOSPHATASE"/>
    <property type="match status" value="1"/>
</dbReference>
<proteinExistence type="predicted"/>
<protein>
    <recommendedName>
        <fullName evidence="7">Acid phosphatase</fullName>
    </recommendedName>
</protein>
<dbReference type="AlphaFoldDB" id="A0AAV2ZC24"/>
<evidence type="ECO:0000256" key="4">
    <source>
        <dbReference type="SAM" id="MobiDB-lite"/>
    </source>
</evidence>
<evidence type="ECO:0008006" key="7">
    <source>
        <dbReference type="Google" id="ProtNLM"/>
    </source>
</evidence>